<sequence length="29" mass="3156">GLLLGEVFPDFRAETTTGTISFHQFLGDS</sequence>
<evidence type="ECO:0000313" key="1">
    <source>
        <dbReference type="EMBL" id="CAF88548.1"/>
    </source>
</evidence>
<dbReference type="HOGENOM" id="CLU_042529_4_1_1"/>
<dbReference type="EMBL" id="CAAE01004997">
    <property type="protein sequence ID" value="CAF88548.1"/>
    <property type="molecule type" value="Genomic_DNA"/>
</dbReference>
<dbReference type="AlphaFoldDB" id="Q4TEY4"/>
<proteinExistence type="predicted"/>
<name>Q4TEY4_TETNG</name>
<protein>
    <submittedName>
        <fullName evidence="1">(spotted green pufferfish) hypothetical protein</fullName>
    </submittedName>
</protein>
<gene>
    <name evidence="1" type="ORF">GSTENG00002009001</name>
</gene>
<reference evidence="1" key="1">
    <citation type="journal article" date="2004" name="Nature">
        <title>Genome duplication in the teleost fish Tetraodon nigroviridis reveals the early vertebrate proto-karyotype.</title>
        <authorList>
            <person name="Jaillon O."/>
            <person name="Aury J.-M."/>
            <person name="Brunet F."/>
            <person name="Petit J.-L."/>
            <person name="Stange-Thomann N."/>
            <person name="Mauceli E."/>
            <person name="Bouneau L."/>
            <person name="Fischer C."/>
            <person name="Ozouf-Costaz C."/>
            <person name="Bernot A."/>
            <person name="Nicaud S."/>
            <person name="Jaffe D."/>
            <person name="Fisher S."/>
            <person name="Lutfalla G."/>
            <person name="Dossat C."/>
            <person name="Segurens B."/>
            <person name="Dasilva C."/>
            <person name="Salanoubat M."/>
            <person name="Levy M."/>
            <person name="Boudet N."/>
            <person name="Castellano S."/>
            <person name="Anthouard V."/>
            <person name="Jubin C."/>
            <person name="Castelli V."/>
            <person name="Katinka M."/>
            <person name="Vacherie B."/>
            <person name="Biemont C."/>
            <person name="Skalli Z."/>
            <person name="Cattolico L."/>
            <person name="Poulain J."/>
            <person name="De Berardinis V."/>
            <person name="Cruaud C."/>
            <person name="Duprat S."/>
            <person name="Brottier P."/>
            <person name="Coutanceau J.-P."/>
            <person name="Gouzy J."/>
            <person name="Parra G."/>
            <person name="Lardier G."/>
            <person name="Chapple C."/>
            <person name="McKernan K.J."/>
            <person name="McEwan P."/>
            <person name="Bosak S."/>
            <person name="Kellis M."/>
            <person name="Volff J.-N."/>
            <person name="Guigo R."/>
            <person name="Zody M.C."/>
            <person name="Mesirov J."/>
            <person name="Lindblad-Toh K."/>
            <person name="Birren B."/>
            <person name="Nusbaum C."/>
            <person name="Kahn D."/>
            <person name="Robinson-Rechavi M."/>
            <person name="Laudet V."/>
            <person name="Schachter V."/>
            <person name="Quetier F."/>
            <person name="Saurin W."/>
            <person name="Scarpelli C."/>
            <person name="Wincker P."/>
            <person name="Lander E.S."/>
            <person name="Weissenbach J."/>
            <person name="Roest Crollius H."/>
        </authorList>
    </citation>
    <scope>NUCLEOTIDE SEQUENCE [LARGE SCALE GENOMIC DNA]</scope>
</reference>
<dbReference type="KEGG" id="tng:GSTEN00002009G001"/>
<accession>Q4TEY4</accession>
<comment type="caution">
    <text evidence="1">The sequence shown here is derived from an EMBL/GenBank/DDBJ whole genome shotgun (WGS) entry which is preliminary data.</text>
</comment>
<reference evidence="1" key="2">
    <citation type="submission" date="2004-02" db="EMBL/GenBank/DDBJ databases">
        <authorList>
            <consortium name="Genoscope"/>
            <consortium name="Whitehead Institute Centre for Genome Research"/>
        </authorList>
    </citation>
    <scope>NUCLEOTIDE SEQUENCE</scope>
</reference>
<organism evidence="1">
    <name type="scientific">Tetraodon nigroviridis</name>
    <name type="common">Spotted green pufferfish</name>
    <name type="synonym">Chelonodon nigroviridis</name>
    <dbReference type="NCBI Taxonomy" id="99883"/>
    <lineage>
        <taxon>Eukaryota</taxon>
        <taxon>Metazoa</taxon>
        <taxon>Chordata</taxon>
        <taxon>Craniata</taxon>
        <taxon>Vertebrata</taxon>
        <taxon>Euteleostomi</taxon>
        <taxon>Actinopterygii</taxon>
        <taxon>Neopterygii</taxon>
        <taxon>Teleostei</taxon>
        <taxon>Neoteleostei</taxon>
        <taxon>Acanthomorphata</taxon>
        <taxon>Eupercaria</taxon>
        <taxon>Tetraodontiformes</taxon>
        <taxon>Tetradontoidea</taxon>
        <taxon>Tetraodontidae</taxon>
        <taxon>Tetraodon</taxon>
    </lineage>
</organism>
<feature type="non-terminal residue" evidence="1">
    <location>
        <position position="1"/>
    </location>
</feature>